<reference evidence="1" key="1">
    <citation type="submission" date="2015-12" db="EMBL/GenBank/DDBJ databases">
        <title>Gene expression during late stages of embryo sac development: a critical building block for successful pollen-pistil interactions.</title>
        <authorList>
            <person name="Liu Y."/>
            <person name="Joly V."/>
            <person name="Sabar M."/>
            <person name="Matton D.P."/>
        </authorList>
    </citation>
    <scope>NUCLEOTIDE SEQUENCE</scope>
</reference>
<dbReference type="EMBL" id="GEDG01025775">
    <property type="protein sequence ID" value="JAP15011.1"/>
    <property type="molecule type" value="Transcribed_RNA"/>
</dbReference>
<name>A0A0V0H4E7_SOLCH</name>
<dbReference type="AlphaFoldDB" id="A0A0V0H4E7"/>
<protein>
    <submittedName>
        <fullName evidence="1">Putative ovule protein</fullName>
    </submittedName>
</protein>
<proteinExistence type="predicted"/>
<accession>A0A0V0H4E7</accession>
<organism evidence="1">
    <name type="scientific">Solanum chacoense</name>
    <name type="common">Chaco potato</name>
    <dbReference type="NCBI Taxonomy" id="4108"/>
    <lineage>
        <taxon>Eukaryota</taxon>
        <taxon>Viridiplantae</taxon>
        <taxon>Streptophyta</taxon>
        <taxon>Embryophyta</taxon>
        <taxon>Tracheophyta</taxon>
        <taxon>Spermatophyta</taxon>
        <taxon>Magnoliopsida</taxon>
        <taxon>eudicotyledons</taxon>
        <taxon>Gunneridae</taxon>
        <taxon>Pentapetalae</taxon>
        <taxon>asterids</taxon>
        <taxon>lamiids</taxon>
        <taxon>Solanales</taxon>
        <taxon>Solanaceae</taxon>
        <taxon>Solanoideae</taxon>
        <taxon>Solaneae</taxon>
        <taxon>Solanum</taxon>
    </lineage>
</organism>
<evidence type="ECO:0000313" key="1">
    <source>
        <dbReference type="EMBL" id="JAP15011.1"/>
    </source>
</evidence>
<sequence>MLLLWKSPPCLRVLAEERQNPAIQHNFREGIKVAQVLANQARSSSTNESFVIFFTPPTMVTHV</sequence>